<feature type="compositionally biased region" description="Low complexity" evidence="1">
    <location>
        <begin position="35"/>
        <end position="45"/>
    </location>
</feature>
<name>A0AAQ3Q925_9LILI</name>
<accession>A0AAQ3Q925</accession>
<organism evidence="3 4">
    <name type="scientific">Canna indica</name>
    <name type="common">Indian-shot</name>
    <dbReference type="NCBI Taxonomy" id="4628"/>
    <lineage>
        <taxon>Eukaryota</taxon>
        <taxon>Viridiplantae</taxon>
        <taxon>Streptophyta</taxon>
        <taxon>Embryophyta</taxon>
        <taxon>Tracheophyta</taxon>
        <taxon>Spermatophyta</taxon>
        <taxon>Magnoliopsida</taxon>
        <taxon>Liliopsida</taxon>
        <taxon>Zingiberales</taxon>
        <taxon>Cannaceae</taxon>
        <taxon>Canna</taxon>
    </lineage>
</organism>
<protein>
    <recommendedName>
        <fullName evidence="2">Synergin gamma C-terminal domain-containing protein</fullName>
    </recommendedName>
</protein>
<evidence type="ECO:0000313" key="3">
    <source>
        <dbReference type="EMBL" id="WOL03771.1"/>
    </source>
</evidence>
<evidence type="ECO:0000256" key="1">
    <source>
        <dbReference type="SAM" id="MobiDB-lite"/>
    </source>
</evidence>
<dbReference type="InterPro" id="IPR059024">
    <property type="entry name" value="SYNRG_C"/>
</dbReference>
<evidence type="ECO:0000313" key="4">
    <source>
        <dbReference type="Proteomes" id="UP001327560"/>
    </source>
</evidence>
<sequence length="736" mass="81047">MPGIQAAVAAAPPRFLAFDDDDDGFGDFKFVSFAQPPSTHQPPQQQEDDDWGDFVVSPVGSHALGSAAPPPSLFDAFPSDSTADNTPSKDAKLWEKPRGALPLSIFGEEEEVEEPPQAIEPPVIFSPSFRSSSPAKILIGSVAGGELTDLITSLYGQVPQAEGGEKANSSMGEGDEDSWDFKDAFSSPNSVLKVRLLLTTVVTVIQIGSGYQREANGWSGVGSNGHDASNEISVGVGFTTTASLSKENIQDKVMHAPNGDDWFSSLDNRDRIGEEERWEFNDIFSERKIETTSGQQSTGEQKIQSPEPKVLKTTNKVEVIGSMSQSNLVDWPIHSYNSFRKETAEGSFDDQHEFSFGPIFQENVNKDKIFISTLDMFMEADQGKAIDSEKETTKNEHNSDMVNLFSSNLYRDHGFGEAQWDFLNTTEVLDRNQDSACEIDKYHSNKLTHNNVVDLYRRLKDGSICLINSHLNGLKKAEEVASLSGQQVKAMEINKEIKVTYKKLEEVESTVNPTMGEHLSIDACVNQLLEATDEPNFQSFEQEYQLTDRIISAGKNFNAAIKFLEHTTSVLILALESGEDQLAYIHAWSDLAAACAKELEQGAIIWQQSVQTQSFMQILLQEFKYFIALGEIYRVAEVIKASSKLYKPWILLNTASSTKLSASLDKCAEAWTLYGLEEALTTISGHNNVEHASLAKALLASIKVIHNLDLSHPSSYHGKDICGISLLSTKELQGGV</sequence>
<keyword evidence="4" id="KW-1185">Reference proteome</keyword>
<dbReference type="AlphaFoldDB" id="A0AAQ3Q925"/>
<feature type="domain" description="Synergin gamma C-terminal" evidence="2">
    <location>
        <begin position="578"/>
        <end position="733"/>
    </location>
</feature>
<gene>
    <name evidence="3" type="ORF">Cni_G12491</name>
</gene>
<evidence type="ECO:0000259" key="2">
    <source>
        <dbReference type="Pfam" id="PF25999"/>
    </source>
</evidence>
<feature type="region of interest" description="Disordered" evidence="1">
    <location>
        <begin position="27"/>
        <end position="92"/>
    </location>
</feature>
<dbReference type="PANTHER" id="PTHR35701:SF1">
    <property type="entry name" value="OS11G0148400 PROTEIN"/>
    <property type="match status" value="1"/>
</dbReference>
<dbReference type="PANTHER" id="PTHR35701">
    <property type="entry name" value="OS11G0148400 PROTEIN"/>
    <property type="match status" value="1"/>
</dbReference>
<proteinExistence type="predicted"/>
<dbReference type="Pfam" id="PF25999">
    <property type="entry name" value="SYNRG_C"/>
    <property type="match status" value="1"/>
</dbReference>
<dbReference type="EMBL" id="CP136893">
    <property type="protein sequence ID" value="WOL03771.1"/>
    <property type="molecule type" value="Genomic_DNA"/>
</dbReference>
<dbReference type="Proteomes" id="UP001327560">
    <property type="component" value="Chromosome 4"/>
</dbReference>
<reference evidence="3 4" key="1">
    <citation type="submission" date="2023-10" db="EMBL/GenBank/DDBJ databases">
        <title>Chromosome-scale genome assembly provides insights into flower coloration mechanisms of Canna indica.</title>
        <authorList>
            <person name="Li C."/>
        </authorList>
    </citation>
    <scope>NUCLEOTIDE SEQUENCE [LARGE SCALE GENOMIC DNA]</scope>
    <source>
        <tissue evidence="3">Flower</tissue>
    </source>
</reference>